<accession>A0A2P6TF48</accession>
<evidence type="ECO:0000313" key="1">
    <source>
        <dbReference type="EMBL" id="PRW32595.1"/>
    </source>
</evidence>
<evidence type="ECO:0000313" key="2">
    <source>
        <dbReference type="Proteomes" id="UP000239899"/>
    </source>
</evidence>
<reference evidence="1 2" key="1">
    <citation type="journal article" date="2018" name="Plant J.">
        <title>Genome sequences of Chlorella sorokiniana UTEX 1602 and Micractinium conductrix SAG 241.80: implications to maltose excretion by a green alga.</title>
        <authorList>
            <person name="Arriola M.B."/>
            <person name="Velmurugan N."/>
            <person name="Zhang Y."/>
            <person name="Plunkett M.H."/>
            <person name="Hondzo H."/>
            <person name="Barney B.M."/>
        </authorList>
    </citation>
    <scope>NUCLEOTIDE SEQUENCE [LARGE SCALE GENOMIC DNA]</scope>
    <source>
        <strain evidence="2">UTEX 1602</strain>
    </source>
</reference>
<organism evidence="1 2">
    <name type="scientific">Chlorella sorokiniana</name>
    <name type="common">Freshwater green alga</name>
    <dbReference type="NCBI Taxonomy" id="3076"/>
    <lineage>
        <taxon>Eukaryota</taxon>
        <taxon>Viridiplantae</taxon>
        <taxon>Chlorophyta</taxon>
        <taxon>core chlorophytes</taxon>
        <taxon>Trebouxiophyceae</taxon>
        <taxon>Chlorellales</taxon>
        <taxon>Chlorellaceae</taxon>
        <taxon>Chlorella clade</taxon>
        <taxon>Chlorella</taxon>
    </lineage>
</organism>
<keyword evidence="2" id="KW-1185">Reference proteome</keyword>
<proteinExistence type="predicted"/>
<sequence length="100" mass="10858">MAAELPGTAFLQRRLARAQAVPEDERSPEVQAFITSVELGRQICELLPLEPDGRRPALPLGAAATARRAVRAALKLAQADYLCVDDTVFDVACHMTWPAT</sequence>
<gene>
    <name evidence="1" type="ORF">C2E21_8265</name>
</gene>
<name>A0A2P6TF48_CHLSO</name>
<dbReference type="Proteomes" id="UP000239899">
    <property type="component" value="Unassembled WGS sequence"/>
</dbReference>
<dbReference type="AlphaFoldDB" id="A0A2P6TF48"/>
<comment type="caution">
    <text evidence="1">The sequence shown here is derived from an EMBL/GenBank/DDBJ whole genome shotgun (WGS) entry which is preliminary data.</text>
</comment>
<dbReference type="EMBL" id="LHPG02000019">
    <property type="protein sequence ID" value="PRW32595.1"/>
    <property type="molecule type" value="Genomic_DNA"/>
</dbReference>
<dbReference type="OrthoDB" id="420187at2759"/>
<protein>
    <submittedName>
        <fullName evidence="1">Uncharacterized protein</fullName>
    </submittedName>
</protein>